<feature type="compositionally biased region" description="Acidic residues" evidence="1">
    <location>
        <begin position="146"/>
        <end position="198"/>
    </location>
</feature>
<dbReference type="SUPFAM" id="SSF52833">
    <property type="entry name" value="Thioredoxin-like"/>
    <property type="match status" value="1"/>
</dbReference>
<dbReference type="EMBL" id="UFAJ01000161">
    <property type="protein sequence ID" value="SSD59556.1"/>
    <property type="molecule type" value="Genomic_DNA"/>
</dbReference>
<feature type="compositionally biased region" description="Polar residues" evidence="1">
    <location>
        <begin position="421"/>
        <end position="430"/>
    </location>
</feature>
<name>A0A376B4D4_9ASCO</name>
<dbReference type="CDD" id="cd01767">
    <property type="entry name" value="UBX"/>
    <property type="match status" value="1"/>
</dbReference>
<dbReference type="SMART" id="SM00166">
    <property type="entry name" value="UBX"/>
    <property type="match status" value="1"/>
</dbReference>
<dbReference type="GO" id="GO:0005634">
    <property type="term" value="C:nucleus"/>
    <property type="evidence" value="ECO:0007669"/>
    <property type="project" value="TreeGrafter"/>
</dbReference>
<dbReference type="PANTHER" id="PTHR23322">
    <property type="entry name" value="FAS-ASSOCIATED PROTEIN"/>
    <property type="match status" value="1"/>
</dbReference>
<dbReference type="CDD" id="cd14346">
    <property type="entry name" value="UBA_Ubx5_like"/>
    <property type="match status" value="1"/>
</dbReference>
<sequence>MVSEDDIATFLAITNVDSTDIAKHFIDMSGGNLDTAVSLYFEHGSTITHTNNNNSGDNHTPTNNNDDLALAERLQNEENQRIEQQQDNNSVREPIQVRHETLIDTSETIVFPNVSFGGIGGRFNPLTSISTNHPRSVFNQNRIEILDDDDDDDDDDNDYDDDADDDPIDEYDYNNYDDDDDDDNDHMDEYNNDEDIEFISENYRSRSNHTRYNNNNNDTEYGEDEFDRVHEVEEEEYDNDDYDRPYPIRTNNRHRTHQEKLAMLFRPPFDLIQNITLDEAKLEGRRSNKWIMINIQAVDVFQCQVLNRDLWKDGRVKRLISNNFIFLQYHYDTIIGQNYCQFYGLLNGKDSLPHIAILDSITGERLKQWNTQVPATESFINELDEFLSLNPIPGTAQSEPIEQKSLAVVSGTTSDDDKNIDTNTAFSGTDDSIKKGGGTIEEEEKEEEKQELSVFDLIEAVKRPEPQNTPGVTTRLQIRTSTGRRIVRRFNIEDKVRAIYEYVKADLGEDLNGVRFSLTTPQNKTNLLDMLDKTIGEAGLKNSSLLLEKE</sequence>
<reference evidence="4" key="1">
    <citation type="submission" date="2018-06" db="EMBL/GenBank/DDBJ databases">
        <authorList>
            <person name="Guldener U."/>
        </authorList>
    </citation>
    <scope>NUCLEOTIDE SEQUENCE [LARGE SCALE GENOMIC DNA]</scope>
    <source>
        <strain evidence="4">UTAD17</strain>
    </source>
</reference>
<gene>
    <name evidence="3" type="ORF">SCODWIG_01317</name>
</gene>
<dbReference type="OrthoDB" id="270602at2759"/>
<dbReference type="SUPFAM" id="SSF54236">
    <property type="entry name" value="Ubiquitin-like"/>
    <property type="match status" value="1"/>
</dbReference>
<dbReference type="Pfam" id="PF00789">
    <property type="entry name" value="UBX"/>
    <property type="match status" value="1"/>
</dbReference>
<proteinExistence type="predicted"/>
<evidence type="ECO:0000313" key="4">
    <source>
        <dbReference type="Proteomes" id="UP000262825"/>
    </source>
</evidence>
<dbReference type="VEuPathDB" id="FungiDB:SCODWIG_01317"/>
<dbReference type="Pfam" id="PF14555">
    <property type="entry name" value="UBA_4"/>
    <property type="match status" value="1"/>
</dbReference>
<accession>A0A376B4D4</accession>
<keyword evidence="4" id="KW-1185">Reference proteome</keyword>
<evidence type="ECO:0000259" key="2">
    <source>
        <dbReference type="PROSITE" id="PS50033"/>
    </source>
</evidence>
<dbReference type="InterPro" id="IPR006577">
    <property type="entry name" value="UAS"/>
</dbReference>
<dbReference type="Pfam" id="PF13899">
    <property type="entry name" value="Thioredoxin_7"/>
    <property type="match status" value="1"/>
</dbReference>
<dbReference type="Gene3D" id="3.10.20.90">
    <property type="entry name" value="Phosphatidylinositol 3-kinase Catalytic Subunit, Chain A, domain 1"/>
    <property type="match status" value="1"/>
</dbReference>
<dbReference type="PANTHER" id="PTHR23322:SF6">
    <property type="entry name" value="UBX DOMAIN-CONTAINING PROTEIN 7"/>
    <property type="match status" value="1"/>
</dbReference>
<dbReference type="PROSITE" id="PS50033">
    <property type="entry name" value="UBX"/>
    <property type="match status" value="1"/>
</dbReference>
<dbReference type="InterPro" id="IPR036249">
    <property type="entry name" value="Thioredoxin-like_sf"/>
</dbReference>
<feature type="region of interest" description="Disordered" evidence="1">
    <location>
        <begin position="410"/>
        <end position="449"/>
    </location>
</feature>
<dbReference type="AlphaFoldDB" id="A0A376B4D4"/>
<organism evidence="3 4">
    <name type="scientific">Saccharomycodes ludwigii</name>
    <dbReference type="NCBI Taxonomy" id="36035"/>
    <lineage>
        <taxon>Eukaryota</taxon>
        <taxon>Fungi</taxon>
        <taxon>Dikarya</taxon>
        <taxon>Ascomycota</taxon>
        <taxon>Saccharomycotina</taxon>
        <taxon>Saccharomycetes</taxon>
        <taxon>Saccharomycodales</taxon>
        <taxon>Saccharomycodaceae</taxon>
        <taxon>Saccharomycodes</taxon>
    </lineage>
</organism>
<dbReference type="Gene3D" id="3.40.30.10">
    <property type="entry name" value="Glutaredoxin"/>
    <property type="match status" value="1"/>
</dbReference>
<protein>
    <submittedName>
        <fullName evidence="3">Related to UBX domain-containing protein 5</fullName>
    </submittedName>
</protein>
<evidence type="ECO:0000313" key="3">
    <source>
        <dbReference type="EMBL" id="SSD59556.1"/>
    </source>
</evidence>
<evidence type="ECO:0000256" key="1">
    <source>
        <dbReference type="SAM" id="MobiDB-lite"/>
    </source>
</evidence>
<dbReference type="InterPro" id="IPR001012">
    <property type="entry name" value="UBX_dom"/>
</dbReference>
<feature type="region of interest" description="Disordered" evidence="1">
    <location>
        <begin position="143"/>
        <end position="222"/>
    </location>
</feature>
<dbReference type="Proteomes" id="UP000262825">
    <property type="component" value="Unassembled WGS sequence"/>
</dbReference>
<dbReference type="InterPro" id="IPR029071">
    <property type="entry name" value="Ubiquitin-like_domsf"/>
</dbReference>
<dbReference type="GO" id="GO:0043161">
    <property type="term" value="P:proteasome-mediated ubiquitin-dependent protein catabolic process"/>
    <property type="evidence" value="ECO:0007669"/>
    <property type="project" value="TreeGrafter"/>
</dbReference>
<feature type="domain" description="UBX" evidence="2">
    <location>
        <begin position="469"/>
        <end position="548"/>
    </location>
</feature>
<dbReference type="GO" id="GO:0043130">
    <property type="term" value="F:ubiquitin binding"/>
    <property type="evidence" value="ECO:0007669"/>
    <property type="project" value="TreeGrafter"/>
</dbReference>
<dbReference type="SMART" id="SM00594">
    <property type="entry name" value="UAS"/>
    <property type="match status" value="1"/>
</dbReference>
<dbReference type="CDD" id="cd02958">
    <property type="entry name" value="UAS"/>
    <property type="match status" value="1"/>
</dbReference>
<dbReference type="Gene3D" id="1.10.8.10">
    <property type="entry name" value="DNA helicase RuvA subunit, C-terminal domain"/>
    <property type="match status" value="1"/>
</dbReference>
<dbReference type="InterPro" id="IPR050730">
    <property type="entry name" value="UBX_domain-protein"/>
</dbReference>